<evidence type="ECO:0000313" key="2">
    <source>
        <dbReference type="Proteomes" id="UP000828048"/>
    </source>
</evidence>
<keyword evidence="2" id="KW-1185">Reference proteome</keyword>
<name>A0ACB7YIQ0_9ERIC</name>
<accession>A0ACB7YIQ0</accession>
<dbReference type="Proteomes" id="UP000828048">
    <property type="component" value="Chromosome 11"/>
</dbReference>
<organism evidence="1 2">
    <name type="scientific">Vaccinium darrowii</name>
    <dbReference type="NCBI Taxonomy" id="229202"/>
    <lineage>
        <taxon>Eukaryota</taxon>
        <taxon>Viridiplantae</taxon>
        <taxon>Streptophyta</taxon>
        <taxon>Embryophyta</taxon>
        <taxon>Tracheophyta</taxon>
        <taxon>Spermatophyta</taxon>
        <taxon>Magnoliopsida</taxon>
        <taxon>eudicotyledons</taxon>
        <taxon>Gunneridae</taxon>
        <taxon>Pentapetalae</taxon>
        <taxon>asterids</taxon>
        <taxon>Ericales</taxon>
        <taxon>Ericaceae</taxon>
        <taxon>Vaccinioideae</taxon>
        <taxon>Vaccinieae</taxon>
        <taxon>Vaccinium</taxon>
    </lineage>
</organism>
<sequence length="1490" mass="163025">MASGNRKITPVLSGRYQMQGPVDETDCDIQTNMVLSRDEKESNMHCKSRKVLIRAESGTCNMCSAPCSSCLHANRSLMGSKADEFSDESSEGNAGSQYSVNDVVPVKRTANCAGQNTTSEISNLLSVNSNQDSFSENAESKVSDPLEDVEMHRNLPSHVTGDNQLLLKPRYNSDYRTLTKKLGDQEVLEIHEESISCVSSVNDAKVLASHDKRIVIGEYIPHSSGSPELSSHTVDLIAFRSSGDRSECVASPKVRSILPCPSGSKSHSCNPNVTDLEAETDNGSGGLPSDAVNCPDQIEEIEVDKESRGLPGLQENSQPIDDSDGSDIEEHDVKVCDICGDAGREDLLAICTRCSDGAEHTYCMRETMDKVPEGDWLCEECKFDEEIKDPKHDTIVTADGNDKNQSSGQANALDTNLFVKLDKKDSNVEGNKTCRDMQSGKASSKRHAENTEVASTVKRQALETNLGSPKASSPSKIAAALSRDLSFRSLDKGKLKSAHQLSSGTTSDTSKAPFSPKGPRMQTSQGTLFKSNSFSYTNTTQTVKLDEVVLQKQKSARESTSIDIKEGPVRLIGKSTSFKSVNPGRLNPSESKVKMLSPKFSHGQDVRGSKQAKERNLLERRNSFKTERSMVGSVTGNAAVSMLKGDKKGASYGENCTHTSVSNNQESKGVQSDRKSSTLSKSNSLVTRRGSEMPVPLGETKGESSSHGVVGASAINVITSTSTNGISSTNNPLSSTSTAERPSCIGNESLPDVLPRPTESTNLDERMRESSINHSRTSVVVGDASASRSLKDVDKGNKLKAAIEAAMLKKPGIYRKNKIPDQSDELSMSNTSLNGGVRPQDHLSTSINSRNNFSAEEVRERQAVLRNSTAESCEQTSVNNVKHLSSLPSDAATLKIGDLNPIEPSDRKRFIRDSPSIDSAAVSELLKMSVIPEHEHIWQGGFEVQKSGKRPELHDGIQAHLSTFASPKVPEVVKKFPSKVLLNEVPRFSMWPLQFQEIGVKEDNIALYFFAKDLDSYEKSYKSLLDTMMRSDLALKGNFDGVELLIFPSNHLPEKSQRWNTLYFLWGVFRGKKAHALQDLSGSSMKYSSPRDLNTATISLPESICPIDGPALMESPILSAQTMKEGFDINASSLDRKGECARVNAGLDYRLDATSLPRMQSTNAVSLQETRCTSTPLEDNVDAKSKLDVKPQLSVQDAGTISGLKKSGKMPMFFGNPTDHPQVSFSSADIRGREYSSKSQVKSERTLKEEEGSLDTKSALYQTMTDWPMKEPNNLEYNNGKRLHEDSTWNVNNELLDIGVANKKQKTDYSRLSVHDSSRDMGALRGENFASRTHDVGTSFAIKEEIGKEACVETEVSRNNIGNAGRYLFPFDPRPMKDLNSGVNSFREVNWIPEPNLELALGGDMKPSKQGLMLPFSVGKVNLKDDRQEKAATKQEEEDDDSASLSLSLSFPLLDKVNHTVKTASKTEQLLPDRQRVNTSLLLFEGLSEK</sequence>
<gene>
    <name evidence="1" type="ORF">Vadar_001676</name>
</gene>
<comment type="caution">
    <text evidence="1">The sequence shown here is derived from an EMBL/GenBank/DDBJ whole genome shotgun (WGS) entry which is preliminary data.</text>
</comment>
<dbReference type="EMBL" id="CM037161">
    <property type="protein sequence ID" value="KAH7853370.1"/>
    <property type="molecule type" value="Genomic_DNA"/>
</dbReference>
<evidence type="ECO:0000313" key="1">
    <source>
        <dbReference type="EMBL" id="KAH7853370.1"/>
    </source>
</evidence>
<protein>
    <submittedName>
        <fullName evidence="1">Uncharacterized protein</fullName>
    </submittedName>
</protein>
<reference evidence="1 2" key="1">
    <citation type="journal article" date="2021" name="Hortic Res">
        <title>High-quality reference genome and annotation aids understanding of berry development for evergreen blueberry (Vaccinium darrowii).</title>
        <authorList>
            <person name="Yu J."/>
            <person name="Hulse-Kemp A.M."/>
            <person name="Babiker E."/>
            <person name="Staton M."/>
        </authorList>
    </citation>
    <scope>NUCLEOTIDE SEQUENCE [LARGE SCALE GENOMIC DNA]</scope>
    <source>
        <strain evidence="2">cv. NJ 8807/NJ 8810</strain>
        <tissue evidence="1">Young leaf</tissue>
    </source>
</reference>
<proteinExistence type="predicted"/>